<dbReference type="Proteomes" id="UP000198211">
    <property type="component" value="Unassembled WGS sequence"/>
</dbReference>
<accession>A0A225UVW8</accession>
<sequence length="121" mass="13609">MVDADVLEFLRLDTAEEDEVNARTEFPCAILDGSCPRVEFIHRRHCAWAPTWDQLCEDLNVLLYRLRYCNISVSLPKSEICKLTVTRSVSKVTKIASPLGTTIPDDPEGDTVLPGKFKLLS</sequence>
<organism evidence="1 2">
    <name type="scientific">Phytophthora megakarya</name>
    <dbReference type="NCBI Taxonomy" id="4795"/>
    <lineage>
        <taxon>Eukaryota</taxon>
        <taxon>Sar</taxon>
        <taxon>Stramenopiles</taxon>
        <taxon>Oomycota</taxon>
        <taxon>Peronosporomycetes</taxon>
        <taxon>Peronosporales</taxon>
        <taxon>Peronosporaceae</taxon>
        <taxon>Phytophthora</taxon>
    </lineage>
</organism>
<proteinExistence type="predicted"/>
<keyword evidence="2" id="KW-1185">Reference proteome</keyword>
<reference evidence="2" key="1">
    <citation type="submission" date="2017-03" db="EMBL/GenBank/DDBJ databases">
        <title>Phytopthora megakarya and P. palmivora, two closely related causual agents of cacao black pod achieved similar genome size and gene model numbers by different mechanisms.</title>
        <authorList>
            <person name="Ali S."/>
            <person name="Shao J."/>
            <person name="Larry D.J."/>
            <person name="Kronmiller B."/>
            <person name="Shen D."/>
            <person name="Strem M.D."/>
            <person name="Melnick R.L."/>
            <person name="Guiltinan M.J."/>
            <person name="Tyler B.M."/>
            <person name="Meinhardt L.W."/>
            <person name="Bailey B.A."/>
        </authorList>
    </citation>
    <scope>NUCLEOTIDE SEQUENCE [LARGE SCALE GENOMIC DNA]</scope>
    <source>
        <strain evidence="2">zdho120</strain>
    </source>
</reference>
<name>A0A225UVW8_9STRA</name>
<evidence type="ECO:0000313" key="1">
    <source>
        <dbReference type="EMBL" id="OWY96726.1"/>
    </source>
</evidence>
<protein>
    <recommendedName>
        <fullName evidence="3">Reverse transcriptase</fullName>
    </recommendedName>
</protein>
<gene>
    <name evidence="1" type="ORF">PHMEG_00032938</name>
</gene>
<dbReference type="AlphaFoldDB" id="A0A225UVW8"/>
<dbReference type="EMBL" id="NBNE01011298">
    <property type="protein sequence ID" value="OWY96726.1"/>
    <property type="molecule type" value="Genomic_DNA"/>
</dbReference>
<dbReference type="OrthoDB" id="427924at2759"/>
<comment type="caution">
    <text evidence="1">The sequence shown here is derived from an EMBL/GenBank/DDBJ whole genome shotgun (WGS) entry which is preliminary data.</text>
</comment>
<evidence type="ECO:0008006" key="3">
    <source>
        <dbReference type="Google" id="ProtNLM"/>
    </source>
</evidence>
<evidence type="ECO:0000313" key="2">
    <source>
        <dbReference type="Proteomes" id="UP000198211"/>
    </source>
</evidence>